<protein>
    <recommendedName>
        <fullName evidence="5">DUF1295 domain-containing protein</fullName>
    </recommendedName>
</protein>
<dbReference type="EMBL" id="CP080776">
    <property type="protein sequence ID" value="UWP94628.1"/>
    <property type="molecule type" value="Genomic_DNA"/>
</dbReference>
<feature type="compositionally biased region" description="Basic and acidic residues" evidence="1">
    <location>
        <begin position="445"/>
        <end position="455"/>
    </location>
</feature>
<keyword evidence="2" id="KW-0812">Transmembrane</keyword>
<dbReference type="RefSeq" id="WP_259805655.1">
    <property type="nucleotide sequence ID" value="NZ_CP080776.1"/>
</dbReference>
<evidence type="ECO:0008006" key="5">
    <source>
        <dbReference type="Google" id="ProtNLM"/>
    </source>
</evidence>
<accession>A0A9Q9H6T0</accession>
<proteinExistence type="predicted"/>
<dbReference type="AlphaFoldDB" id="A0A9Q9H6T0"/>
<name>A0A9Q9H6T0_9RHOB</name>
<evidence type="ECO:0000313" key="3">
    <source>
        <dbReference type="EMBL" id="UWP94628.1"/>
    </source>
</evidence>
<feature type="transmembrane region" description="Helical" evidence="2">
    <location>
        <begin position="12"/>
        <end position="34"/>
    </location>
</feature>
<feature type="region of interest" description="Disordered" evidence="1">
    <location>
        <begin position="431"/>
        <end position="455"/>
    </location>
</feature>
<organism evidence="3 4">
    <name type="scientific">Aliiroseovarius crassostreae</name>
    <dbReference type="NCBI Taxonomy" id="154981"/>
    <lineage>
        <taxon>Bacteria</taxon>
        <taxon>Pseudomonadati</taxon>
        <taxon>Pseudomonadota</taxon>
        <taxon>Alphaproteobacteria</taxon>
        <taxon>Rhodobacterales</taxon>
        <taxon>Paracoccaceae</taxon>
        <taxon>Aliiroseovarius</taxon>
    </lineage>
</organism>
<feature type="transmembrane region" description="Helical" evidence="2">
    <location>
        <begin position="147"/>
        <end position="165"/>
    </location>
</feature>
<feature type="transmembrane region" description="Helical" evidence="2">
    <location>
        <begin position="272"/>
        <end position="293"/>
    </location>
</feature>
<gene>
    <name evidence="3" type="ORF">K3X48_10410</name>
</gene>
<dbReference type="Proteomes" id="UP001057991">
    <property type="component" value="Chromosome"/>
</dbReference>
<feature type="transmembrane region" description="Helical" evidence="2">
    <location>
        <begin position="63"/>
        <end position="82"/>
    </location>
</feature>
<feature type="transmembrane region" description="Helical" evidence="2">
    <location>
        <begin position="103"/>
        <end position="127"/>
    </location>
</feature>
<evidence type="ECO:0000256" key="2">
    <source>
        <dbReference type="SAM" id="Phobius"/>
    </source>
</evidence>
<keyword evidence="2" id="KW-0472">Membrane</keyword>
<feature type="transmembrane region" description="Helical" evidence="2">
    <location>
        <begin position="234"/>
        <end position="260"/>
    </location>
</feature>
<feature type="transmembrane region" description="Helical" evidence="2">
    <location>
        <begin position="313"/>
        <end position="330"/>
    </location>
</feature>
<feature type="transmembrane region" description="Helical" evidence="2">
    <location>
        <begin position="195"/>
        <end position="214"/>
    </location>
</feature>
<reference evidence="3" key="1">
    <citation type="submission" date="2021-08" db="EMBL/GenBank/DDBJ databases">
        <authorList>
            <person name="Nwanade C."/>
            <person name="Wang M."/>
            <person name="Masoudi A."/>
            <person name="Yu Z."/>
            <person name="Liu J."/>
        </authorList>
    </citation>
    <scope>NUCLEOTIDE SEQUENCE</scope>
    <source>
        <strain evidence="3">S056</strain>
    </source>
</reference>
<keyword evidence="2" id="KW-1133">Transmembrane helix</keyword>
<sequence length="455" mass="51822">MARSALSAKPPAHAIPASSGWVAAAAIPLLFFLWPDTSWPDILTPNSLLPDRTALSARDSCNLYILALFLSLALHELLFLRIHNSPGTGLRFDRRNFTDLTCWQSYVVKLVGLAASLGGLAVVYWAVELYRGDWYAPFFATLSDHGGLILAVIVTNVTLAHFAMLRPRDGLWHIGALLLTLGRGDTDREQITGHLLALTIKGFFIPLMYCYLVYDWEYLRGVDLTTLTDFPAIYAFLYRFLFFADLSLVVVGYVFAARVLNSHIRWSEPTMLGWVVCILCYAPFWQLFSRSYFDYFSPSYTWGNWLWDYPVAYGIWGTTILVLMAIYTMGTMRMGLRFSNLTYRGVAYGFPFNLSRHPQYISKNITWWLIDIPFVATDLATGFSNCASLLGVNLIYLLRARCEERCLRRSPSYRHYERQIARHGLLARLRRGQDKGQGGAPMQEAPRRRPDPRAK</sequence>
<evidence type="ECO:0000313" key="4">
    <source>
        <dbReference type="Proteomes" id="UP001057991"/>
    </source>
</evidence>
<evidence type="ECO:0000256" key="1">
    <source>
        <dbReference type="SAM" id="MobiDB-lite"/>
    </source>
</evidence>